<evidence type="ECO:0000313" key="1">
    <source>
        <dbReference type="EMBL" id="SEM54881.1"/>
    </source>
</evidence>
<sequence length="370" mass="39340">MIFKKRTKDSGLEAAVAELEQGVAERDPERTERAFGATLQALRSAPAGEGAPFGERLAALIPDFPPVGPRPMLAMMAGFCVEQGADPAACAKPILAGVHEALLDVLEFAERWRAGDPDAELPEPDGESVDEAALSRLGDDRYEALRLASAWTTLDEWQPPALAVLCRSVPVRRAAGATELPELVRAVAELKQHDLKCLAYALEVLDDEPLVVLHRASGAGFELRIGGIGDNFQLHTLLAHVLIGGGHLPGQAPDPRVVALSLDAPFDPGADLGGLHATGPFNLVAPDGSWIWNEGNPADIPVVDGRRLLVLDPPPYQRGWNVGRFFPMMTASIGLTRVLPPEEAQAWFRHVAPARAFGSAAGQSQGAASS</sequence>
<keyword evidence="2" id="KW-1185">Reference proteome</keyword>
<dbReference type="RefSeq" id="WP_042449979.1">
    <property type="nucleotide sequence ID" value="NZ_BBPN01000017.1"/>
</dbReference>
<accession>A0A1H7Z9J5</accession>
<dbReference type="AlphaFoldDB" id="A0A1H7Z9J5"/>
<gene>
    <name evidence="1" type="ORF">SAMN05414137_13358</name>
</gene>
<name>A0A1H7Z9J5_STRJI</name>
<protein>
    <submittedName>
        <fullName evidence="1">Uncharacterized protein</fullName>
    </submittedName>
</protein>
<dbReference type="Proteomes" id="UP000183015">
    <property type="component" value="Unassembled WGS sequence"/>
</dbReference>
<reference evidence="2" key="1">
    <citation type="submission" date="2016-10" db="EMBL/GenBank/DDBJ databases">
        <authorList>
            <person name="Varghese N."/>
        </authorList>
    </citation>
    <scope>NUCLEOTIDE SEQUENCE [LARGE SCALE GENOMIC DNA]</scope>
    <source>
        <strain evidence="2">DSM 45096 / BCRC 16803 / CGMCC 4.1857 / CIP 109030 / JCM 12277 / KCTC 19219 / NBRC 100920 / 33214</strain>
    </source>
</reference>
<dbReference type="STRING" id="235985.SAMN05414137_13358"/>
<dbReference type="OrthoDB" id="4308386at2"/>
<organism evidence="1 2">
    <name type="scientific">Streptacidiphilus jiangxiensis</name>
    <dbReference type="NCBI Taxonomy" id="235985"/>
    <lineage>
        <taxon>Bacteria</taxon>
        <taxon>Bacillati</taxon>
        <taxon>Actinomycetota</taxon>
        <taxon>Actinomycetes</taxon>
        <taxon>Kitasatosporales</taxon>
        <taxon>Streptomycetaceae</taxon>
        <taxon>Streptacidiphilus</taxon>
    </lineage>
</organism>
<dbReference type="eggNOG" id="COG3170">
    <property type="taxonomic scope" value="Bacteria"/>
</dbReference>
<evidence type="ECO:0000313" key="2">
    <source>
        <dbReference type="Proteomes" id="UP000183015"/>
    </source>
</evidence>
<dbReference type="EMBL" id="FOAZ01000033">
    <property type="protein sequence ID" value="SEM54881.1"/>
    <property type="molecule type" value="Genomic_DNA"/>
</dbReference>
<proteinExistence type="predicted"/>